<evidence type="ECO:0000313" key="11">
    <source>
        <dbReference type="Proteomes" id="UP000054383"/>
    </source>
</evidence>
<dbReference type="GO" id="GO:0005886">
    <property type="term" value="C:plasma membrane"/>
    <property type="evidence" value="ECO:0007669"/>
    <property type="project" value="TreeGrafter"/>
</dbReference>
<dbReference type="PANTHER" id="PTHR23502">
    <property type="entry name" value="MAJOR FACILITATOR SUPERFAMILY"/>
    <property type="match status" value="1"/>
</dbReference>
<dbReference type="PANTHER" id="PTHR23502:SF150">
    <property type="entry name" value="MAJOR FACILITATOR SUPERFAMILY (MFS) PROFILE DOMAIN-CONTAINING PROTEIN-RELATED"/>
    <property type="match status" value="1"/>
</dbReference>
<gene>
    <name evidence="10" type="ORF">PISL3812_09279</name>
</gene>
<feature type="transmembrane region" description="Helical" evidence="8">
    <location>
        <begin position="325"/>
        <end position="353"/>
    </location>
</feature>
<evidence type="ECO:0000256" key="8">
    <source>
        <dbReference type="SAM" id="Phobius"/>
    </source>
</evidence>
<feature type="transmembrane region" description="Helical" evidence="8">
    <location>
        <begin position="424"/>
        <end position="444"/>
    </location>
</feature>
<comment type="subcellular location">
    <subcellularLocation>
        <location evidence="1">Membrane</location>
        <topology evidence="1">Multi-pass membrane protein</topology>
    </subcellularLocation>
</comment>
<evidence type="ECO:0000256" key="7">
    <source>
        <dbReference type="SAM" id="MobiDB-lite"/>
    </source>
</evidence>
<evidence type="ECO:0000256" key="5">
    <source>
        <dbReference type="ARBA" id="ARBA00023136"/>
    </source>
</evidence>
<feature type="compositionally biased region" description="Basic and acidic residues" evidence="7">
    <location>
        <begin position="42"/>
        <end position="51"/>
    </location>
</feature>
<keyword evidence="4 8" id="KW-1133">Transmembrane helix</keyword>
<name>A0A0U1M9A1_TALIS</name>
<organism evidence="10 11">
    <name type="scientific">Talaromyces islandicus</name>
    <name type="common">Penicillium islandicum</name>
    <dbReference type="NCBI Taxonomy" id="28573"/>
    <lineage>
        <taxon>Eukaryota</taxon>
        <taxon>Fungi</taxon>
        <taxon>Dikarya</taxon>
        <taxon>Ascomycota</taxon>
        <taxon>Pezizomycotina</taxon>
        <taxon>Eurotiomycetes</taxon>
        <taxon>Eurotiomycetidae</taxon>
        <taxon>Eurotiales</taxon>
        <taxon>Trichocomaceae</taxon>
        <taxon>Talaromyces</taxon>
        <taxon>Talaromyces sect. Islandici</taxon>
    </lineage>
</organism>
<dbReference type="Proteomes" id="UP000054383">
    <property type="component" value="Unassembled WGS sequence"/>
</dbReference>
<dbReference type="SUPFAM" id="SSF103473">
    <property type="entry name" value="MFS general substrate transporter"/>
    <property type="match status" value="1"/>
</dbReference>
<evidence type="ECO:0000313" key="10">
    <source>
        <dbReference type="EMBL" id="CRG92223.1"/>
    </source>
</evidence>
<dbReference type="AlphaFoldDB" id="A0A0U1M9A1"/>
<dbReference type="STRING" id="28573.A0A0U1M9A1"/>
<keyword evidence="11" id="KW-1185">Reference proteome</keyword>
<feature type="compositionally biased region" description="Polar residues" evidence="7">
    <location>
        <begin position="55"/>
        <end position="65"/>
    </location>
</feature>
<evidence type="ECO:0000259" key="9">
    <source>
        <dbReference type="PROSITE" id="PS50850"/>
    </source>
</evidence>
<dbReference type="Gene3D" id="1.20.1720.10">
    <property type="entry name" value="Multidrug resistance protein D"/>
    <property type="match status" value="1"/>
</dbReference>
<comment type="function">
    <text evidence="6">MFS-type transporter; part of the gene cluster that mediates the biosynthesis of the antihypercholesterolemic agents phomoidrides which are dimeric anhydrides.</text>
</comment>
<feature type="compositionally biased region" description="Basic and acidic residues" evidence="7">
    <location>
        <begin position="24"/>
        <end position="34"/>
    </location>
</feature>
<proteinExistence type="predicted"/>
<feature type="transmembrane region" description="Helical" evidence="8">
    <location>
        <begin position="210"/>
        <end position="231"/>
    </location>
</feature>
<dbReference type="InterPro" id="IPR011701">
    <property type="entry name" value="MFS"/>
</dbReference>
<keyword evidence="3 8" id="KW-0812">Transmembrane</keyword>
<dbReference type="PRINTS" id="PR01036">
    <property type="entry name" value="TCRTETB"/>
</dbReference>
<dbReference type="FunFam" id="1.20.1720.10:FF:000009">
    <property type="entry name" value="MFS multidrug transporter"/>
    <property type="match status" value="1"/>
</dbReference>
<dbReference type="OrthoDB" id="2441642at2759"/>
<protein>
    <submittedName>
        <fullName evidence="10">Putative transporter AQR1</fullName>
    </submittedName>
</protein>
<feature type="transmembrane region" description="Helical" evidence="8">
    <location>
        <begin position="178"/>
        <end position="198"/>
    </location>
</feature>
<sequence>MAFKTDEISVPDNSSTQNQSIHSLTEKEEEERSQSLDYDGETNSKNEKPSPDLESGQNLTKSSTNKSEKPYTAFPKYQVWFIVAMASAASFFSPLSGQIYFPVLPILTKNYHLTPALLNVSVTTYMIFQGLAPSFMGTFSDASGRRPAYILAFTIYTAANIGLALQNSYAALLVLRCLQSAGSSGTVSFGFAVVADVVTTAERGKYMGPMASGIMLGPALGPVIGGLLAQFLGWRAVFWFLVIISGSFLAVYAVFQPETHRKIVGDGSVTPAQGWRLSLVQYIAAKRKVARMSVEEKQEYEQTQIELKEQQRARKLAFPNPLKSFAILLQLDAFTVILYSGLMMFGNLVLVTATPTLFPGIYGLNELEVGLCFLPLGVAAAIGSIVNGKLLDWNYRRLAAKHGMAIERKRNQDLTEFPIEKARLQMVIGFASVSALLFLTYGWALQYHAHLAVPMVIQFLIGGCIVCTSNSLSTLLADIFPGQVATASAAQNLLRCWLGAVGAAVVDSMLSGMGTGWCFTFTALVLLAGVGLLWVEMEWGMGWRQKRWAREKAKKEVASS</sequence>
<dbReference type="Pfam" id="PF07690">
    <property type="entry name" value="MFS_1"/>
    <property type="match status" value="1"/>
</dbReference>
<feature type="transmembrane region" description="Helical" evidence="8">
    <location>
        <begin position="79"/>
        <end position="101"/>
    </location>
</feature>
<accession>A0A0U1M9A1</accession>
<keyword evidence="2" id="KW-0813">Transport</keyword>
<dbReference type="GO" id="GO:0022857">
    <property type="term" value="F:transmembrane transporter activity"/>
    <property type="evidence" value="ECO:0007669"/>
    <property type="project" value="InterPro"/>
</dbReference>
<dbReference type="EMBL" id="CVMT01000012">
    <property type="protein sequence ID" value="CRG92223.1"/>
    <property type="molecule type" value="Genomic_DNA"/>
</dbReference>
<feature type="transmembrane region" description="Helical" evidence="8">
    <location>
        <begin position="113"/>
        <end position="136"/>
    </location>
</feature>
<dbReference type="OMA" id="NWNYRRR"/>
<feature type="compositionally biased region" description="Polar residues" evidence="7">
    <location>
        <begin position="11"/>
        <end position="23"/>
    </location>
</feature>
<feature type="transmembrane region" description="Helical" evidence="8">
    <location>
        <begin position="148"/>
        <end position="166"/>
    </location>
</feature>
<feature type="domain" description="Major facilitator superfamily (MFS) profile" evidence="9">
    <location>
        <begin position="82"/>
        <end position="541"/>
    </location>
</feature>
<reference evidence="10 11" key="1">
    <citation type="submission" date="2015-04" db="EMBL/GenBank/DDBJ databases">
        <authorList>
            <person name="Syromyatnikov M.Y."/>
            <person name="Popov V.N."/>
        </authorList>
    </citation>
    <scope>NUCLEOTIDE SEQUENCE [LARGE SCALE GENOMIC DNA]</scope>
    <source>
        <strain evidence="10">WF-38-12</strain>
    </source>
</reference>
<evidence type="ECO:0000256" key="4">
    <source>
        <dbReference type="ARBA" id="ARBA00022989"/>
    </source>
</evidence>
<dbReference type="InterPro" id="IPR020846">
    <property type="entry name" value="MFS_dom"/>
</dbReference>
<evidence type="ECO:0000256" key="3">
    <source>
        <dbReference type="ARBA" id="ARBA00022692"/>
    </source>
</evidence>
<dbReference type="Gene3D" id="1.20.1250.20">
    <property type="entry name" value="MFS general substrate transporter like domains"/>
    <property type="match status" value="1"/>
</dbReference>
<feature type="transmembrane region" description="Helical" evidence="8">
    <location>
        <begin position="237"/>
        <end position="255"/>
    </location>
</feature>
<keyword evidence="5 8" id="KW-0472">Membrane</keyword>
<dbReference type="InterPro" id="IPR036259">
    <property type="entry name" value="MFS_trans_sf"/>
</dbReference>
<evidence type="ECO:0000256" key="1">
    <source>
        <dbReference type="ARBA" id="ARBA00004141"/>
    </source>
</evidence>
<feature type="transmembrane region" description="Helical" evidence="8">
    <location>
        <begin position="516"/>
        <end position="535"/>
    </location>
</feature>
<evidence type="ECO:0000256" key="6">
    <source>
        <dbReference type="ARBA" id="ARBA00059659"/>
    </source>
</evidence>
<evidence type="ECO:0000256" key="2">
    <source>
        <dbReference type="ARBA" id="ARBA00022448"/>
    </source>
</evidence>
<feature type="region of interest" description="Disordered" evidence="7">
    <location>
        <begin position="1"/>
        <end position="67"/>
    </location>
</feature>
<dbReference type="PROSITE" id="PS50850">
    <property type="entry name" value="MFS"/>
    <property type="match status" value="1"/>
</dbReference>
<feature type="transmembrane region" description="Helical" evidence="8">
    <location>
        <begin position="373"/>
        <end position="391"/>
    </location>
</feature>